<dbReference type="EnsemblPlants" id="Pp3c4_1290V3.1">
    <property type="protein sequence ID" value="Pp3c4_1290V3.1"/>
    <property type="gene ID" value="Pp3c4_1290"/>
</dbReference>
<dbReference type="Gramene" id="Pp3c4_1290V3.1">
    <property type="protein sequence ID" value="Pp3c4_1290V3.1"/>
    <property type="gene ID" value="Pp3c4_1290"/>
</dbReference>
<gene>
    <name evidence="1" type="ORF">PHYPA_005615</name>
</gene>
<protein>
    <submittedName>
        <fullName evidence="1 2">Uncharacterized protein</fullName>
    </submittedName>
</protein>
<evidence type="ECO:0000313" key="2">
    <source>
        <dbReference type="EnsemblPlants" id="Pp3c4_1290V3.1"/>
    </source>
</evidence>
<dbReference type="Proteomes" id="UP000006727">
    <property type="component" value="Chromosome 4"/>
</dbReference>
<proteinExistence type="predicted"/>
<sequence length="37" mass="4209">MVSFAAQWSFPLTVLLMIPNLRPRSSTKAPLFLFTVK</sequence>
<accession>A0A2K1KLS6</accession>
<reference evidence="2" key="3">
    <citation type="submission" date="2020-12" db="UniProtKB">
        <authorList>
            <consortium name="EnsemblPlants"/>
        </authorList>
    </citation>
    <scope>IDENTIFICATION</scope>
</reference>
<reference evidence="1 3" key="1">
    <citation type="journal article" date="2008" name="Science">
        <title>The Physcomitrella genome reveals evolutionary insights into the conquest of land by plants.</title>
        <authorList>
            <person name="Rensing S."/>
            <person name="Lang D."/>
            <person name="Zimmer A."/>
            <person name="Terry A."/>
            <person name="Salamov A."/>
            <person name="Shapiro H."/>
            <person name="Nishiyama T."/>
            <person name="Perroud P.-F."/>
            <person name="Lindquist E."/>
            <person name="Kamisugi Y."/>
            <person name="Tanahashi T."/>
            <person name="Sakakibara K."/>
            <person name="Fujita T."/>
            <person name="Oishi K."/>
            <person name="Shin-I T."/>
            <person name="Kuroki Y."/>
            <person name="Toyoda A."/>
            <person name="Suzuki Y."/>
            <person name="Hashimoto A."/>
            <person name="Yamaguchi K."/>
            <person name="Sugano A."/>
            <person name="Kohara Y."/>
            <person name="Fujiyama A."/>
            <person name="Anterola A."/>
            <person name="Aoki S."/>
            <person name="Ashton N."/>
            <person name="Barbazuk W.B."/>
            <person name="Barker E."/>
            <person name="Bennetzen J."/>
            <person name="Bezanilla M."/>
            <person name="Blankenship R."/>
            <person name="Cho S.H."/>
            <person name="Dutcher S."/>
            <person name="Estelle M."/>
            <person name="Fawcett J.A."/>
            <person name="Gundlach H."/>
            <person name="Hanada K."/>
            <person name="Heyl A."/>
            <person name="Hicks K.A."/>
            <person name="Hugh J."/>
            <person name="Lohr M."/>
            <person name="Mayer K."/>
            <person name="Melkozernov A."/>
            <person name="Murata T."/>
            <person name="Nelson D."/>
            <person name="Pils B."/>
            <person name="Prigge M."/>
            <person name="Reiss B."/>
            <person name="Renner T."/>
            <person name="Rombauts S."/>
            <person name="Rushton P."/>
            <person name="Sanderfoot A."/>
            <person name="Schween G."/>
            <person name="Shiu S.-H."/>
            <person name="Stueber K."/>
            <person name="Theodoulou F.L."/>
            <person name="Tu H."/>
            <person name="Van de Peer Y."/>
            <person name="Verrier P.J."/>
            <person name="Waters E."/>
            <person name="Wood A."/>
            <person name="Yang L."/>
            <person name="Cove D."/>
            <person name="Cuming A."/>
            <person name="Hasebe M."/>
            <person name="Lucas S."/>
            <person name="Mishler D.B."/>
            <person name="Reski R."/>
            <person name="Grigoriev I."/>
            <person name="Quatrano R.S."/>
            <person name="Boore J.L."/>
        </authorList>
    </citation>
    <scope>NUCLEOTIDE SEQUENCE [LARGE SCALE GENOMIC DNA]</scope>
    <source>
        <strain evidence="2 3">cv. Gransden 2004</strain>
    </source>
</reference>
<evidence type="ECO:0000313" key="1">
    <source>
        <dbReference type="EMBL" id="PNR54722.1"/>
    </source>
</evidence>
<reference evidence="1 3" key="2">
    <citation type="journal article" date="2018" name="Plant J.">
        <title>The Physcomitrella patens chromosome-scale assembly reveals moss genome structure and evolution.</title>
        <authorList>
            <person name="Lang D."/>
            <person name="Ullrich K.K."/>
            <person name="Murat F."/>
            <person name="Fuchs J."/>
            <person name="Jenkins J."/>
            <person name="Haas F.B."/>
            <person name="Piednoel M."/>
            <person name="Gundlach H."/>
            <person name="Van Bel M."/>
            <person name="Meyberg R."/>
            <person name="Vives C."/>
            <person name="Morata J."/>
            <person name="Symeonidi A."/>
            <person name="Hiss M."/>
            <person name="Muchero W."/>
            <person name="Kamisugi Y."/>
            <person name="Saleh O."/>
            <person name="Blanc G."/>
            <person name="Decker E.L."/>
            <person name="van Gessel N."/>
            <person name="Grimwood J."/>
            <person name="Hayes R.D."/>
            <person name="Graham S.W."/>
            <person name="Gunter L.E."/>
            <person name="McDaniel S.F."/>
            <person name="Hoernstein S.N.W."/>
            <person name="Larsson A."/>
            <person name="Li F.W."/>
            <person name="Perroud P.F."/>
            <person name="Phillips J."/>
            <person name="Ranjan P."/>
            <person name="Rokshar D.S."/>
            <person name="Rothfels C.J."/>
            <person name="Schneider L."/>
            <person name="Shu S."/>
            <person name="Stevenson D.W."/>
            <person name="Thummler F."/>
            <person name="Tillich M."/>
            <person name="Villarreal Aguilar J.C."/>
            <person name="Widiez T."/>
            <person name="Wong G.K."/>
            <person name="Wymore A."/>
            <person name="Zhang Y."/>
            <person name="Zimmer A.D."/>
            <person name="Quatrano R.S."/>
            <person name="Mayer K.F.X."/>
            <person name="Goodstein D."/>
            <person name="Casacuberta J.M."/>
            <person name="Vandepoele K."/>
            <person name="Reski R."/>
            <person name="Cuming A.C."/>
            <person name="Tuskan G.A."/>
            <person name="Maumus F."/>
            <person name="Salse J."/>
            <person name="Schmutz J."/>
            <person name="Rensing S.A."/>
        </authorList>
    </citation>
    <scope>NUCLEOTIDE SEQUENCE [LARGE SCALE GENOMIC DNA]</scope>
    <source>
        <strain evidence="2 3">cv. Gransden 2004</strain>
    </source>
</reference>
<evidence type="ECO:0000313" key="3">
    <source>
        <dbReference type="Proteomes" id="UP000006727"/>
    </source>
</evidence>
<keyword evidence="3" id="KW-1185">Reference proteome</keyword>
<organism evidence="1">
    <name type="scientific">Physcomitrium patens</name>
    <name type="common">Spreading-leaved earth moss</name>
    <name type="synonym">Physcomitrella patens</name>
    <dbReference type="NCBI Taxonomy" id="3218"/>
    <lineage>
        <taxon>Eukaryota</taxon>
        <taxon>Viridiplantae</taxon>
        <taxon>Streptophyta</taxon>
        <taxon>Embryophyta</taxon>
        <taxon>Bryophyta</taxon>
        <taxon>Bryophytina</taxon>
        <taxon>Bryopsida</taxon>
        <taxon>Funariidae</taxon>
        <taxon>Funariales</taxon>
        <taxon>Funariaceae</taxon>
        <taxon>Physcomitrium</taxon>
    </lineage>
</organism>
<dbReference type="AlphaFoldDB" id="A0A2K1KLS6"/>
<name>A0A2K1KLS6_PHYPA</name>
<dbReference type="EMBL" id="ABEU02000004">
    <property type="protein sequence ID" value="PNR54722.1"/>
    <property type="molecule type" value="Genomic_DNA"/>
</dbReference>
<dbReference type="InParanoid" id="A0A2K1KLS6"/>